<organism evidence="1 2">
    <name type="scientific">Natrinema altunense (strain JCM 12890 / CGMCC 1.3731 / AJ2)</name>
    <dbReference type="NCBI Taxonomy" id="1227494"/>
    <lineage>
        <taxon>Archaea</taxon>
        <taxon>Methanobacteriati</taxon>
        <taxon>Methanobacteriota</taxon>
        <taxon>Stenosarchaea group</taxon>
        <taxon>Halobacteria</taxon>
        <taxon>Halobacteriales</taxon>
        <taxon>Natrialbaceae</taxon>
        <taxon>Natrinema</taxon>
    </lineage>
</organism>
<sequence length="117" mass="12779">MSTSDTEFVGEGGATDIASPLPMEIDRYLLAADHGQASDYDTFVDRVLERLNDDDLDLDVSYSRPASVDRSEAVYRIGAVVELVSERVPGGELAHAEEQLPDTFEFVGAETKPREAT</sequence>
<reference evidence="1 2" key="1">
    <citation type="journal article" date="2014" name="PLoS Genet.">
        <title>Phylogenetically driven sequencing of extremely halophilic archaea reveals strategies for static and dynamic osmo-response.</title>
        <authorList>
            <person name="Becker E.A."/>
            <person name="Seitzer P.M."/>
            <person name="Tritt A."/>
            <person name="Larsen D."/>
            <person name="Krusor M."/>
            <person name="Yao A.I."/>
            <person name="Wu D."/>
            <person name="Madern D."/>
            <person name="Eisen J.A."/>
            <person name="Darling A.E."/>
            <person name="Facciotti M.T."/>
        </authorList>
    </citation>
    <scope>NUCLEOTIDE SEQUENCE [LARGE SCALE GENOMIC DNA]</scope>
    <source>
        <strain evidence="1 2">JCM 12890</strain>
    </source>
</reference>
<dbReference type="InterPro" id="IPR038282">
    <property type="entry name" value="DUF2267_sf"/>
</dbReference>
<dbReference type="eggNOG" id="arCOG06189">
    <property type="taxonomic scope" value="Archaea"/>
</dbReference>
<evidence type="ECO:0000313" key="1">
    <source>
        <dbReference type="EMBL" id="ELY91608.1"/>
    </source>
</evidence>
<keyword evidence="2" id="KW-1185">Reference proteome</keyword>
<dbReference type="Pfam" id="PF10025">
    <property type="entry name" value="DUF2267"/>
    <property type="match status" value="1"/>
</dbReference>
<dbReference type="RefSeq" id="WP_007107648.1">
    <property type="nucleotide sequence ID" value="NZ_AOIK01000003.1"/>
</dbReference>
<proteinExistence type="predicted"/>
<name>M0A2N2_NATA2</name>
<dbReference type="EMBL" id="AOIK01000003">
    <property type="protein sequence ID" value="ELY91608.1"/>
    <property type="molecule type" value="Genomic_DNA"/>
</dbReference>
<dbReference type="Proteomes" id="UP000011511">
    <property type="component" value="Unassembled WGS sequence"/>
</dbReference>
<dbReference type="InterPro" id="IPR018727">
    <property type="entry name" value="DUF2267"/>
</dbReference>
<dbReference type="Gene3D" id="1.10.490.110">
    <property type="entry name" value="Uncharacterized conserved protein DUF2267"/>
    <property type="match status" value="1"/>
</dbReference>
<accession>M0A2N2</accession>
<dbReference type="PATRIC" id="fig|1227494.3.peg.236"/>
<evidence type="ECO:0000313" key="2">
    <source>
        <dbReference type="Proteomes" id="UP000011511"/>
    </source>
</evidence>
<protein>
    <submittedName>
        <fullName evidence="1">Uncharacterized protein</fullName>
    </submittedName>
</protein>
<dbReference type="AlphaFoldDB" id="M0A2N2"/>
<gene>
    <name evidence="1" type="ORF">C485_01230</name>
</gene>
<comment type="caution">
    <text evidence="1">The sequence shown here is derived from an EMBL/GenBank/DDBJ whole genome shotgun (WGS) entry which is preliminary data.</text>
</comment>